<evidence type="ECO:0000259" key="7">
    <source>
        <dbReference type="Pfam" id="PF00593"/>
    </source>
</evidence>
<dbReference type="PANTHER" id="PTHR47234:SF2">
    <property type="entry name" value="TONB-DEPENDENT RECEPTOR"/>
    <property type="match status" value="1"/>
</dbReference>
<evidence type="ECO:0000256" key="6">
    <source>
        <dbReference type="SAM" id="SignalP"/>
    </source>
</evidence>
<evidence type="ECO:0000256" key="4">
    <source>
        <dbReference type="RuleBase" id="RU003357"/>
    </source>
</evidence>
<comment type="caution">
    <text evidence="9">The sequence shown here is derived from an EMBL/GenBank/DDBJ whole genome shotgun (WGS) entry which is preliminary data.</text>
</comment>
<keyword evidence="10" id="KW-1185">Reference proteome</keyword>
<accession>A0AAN4R275</accession>
<dbReference type="Gene3D" id="2.170.130.10">
    <property type="entry name" value="TonB-dependent receptor, plug domain"/>
    <property type="match status" value="1"/>
</dbReference>
<feature type="chain" id="PRO_5042869233" evidence="6">
    <location>
        <begin position="39"/>
        <end position="1099"/>
    </location>
</feature>
<feature type="domain" description="TonB-dependent receptor-like beta-barrel" evidence="7">
    <location>
        <begin position="504"/>
        <end position="1066"/>
    </location>
</feature>
<dbReference type="PANTHER" id="PTHR47234">
    <property type="match status" value="1"/>
</dbReference>
<evidence type="ECO:0000256" key="3">
    <source>
        <dbReference type="ARBA" id="ARBA00023237"/>
    </source>
</evidence>
<name>A0AAN4R275_9PROT</name>
<dbReference type="AlphaFoldDB" id="A0AAN4R275"/>
<dbReference type="EMBL" id="BJVS01000004">
    <property type="protein sequence ID" value="GEL53646.1"/>
    <property type="molecule type" value="Genomic_DNA"/>
</dbReference>
<sequence>MPFPARVKTSALTPARSLRLLLTLTAGTMAFAPLSALASEKVTGQSGAGSQDKQTSHPLREQAQLRQQPREAVQPTSEKHRLSPSGPSKRDALAVGAGQKASPAETIFVTGTRLTQSRLTNVMAGSSLSGEQIGRRSYTDLGLALLRENPAVSVPDNSSLGTQNMFGAGQSFVSLLNLGSQRTLTLVDGMRMGGGATASIYGVGSGSQVDVSTLPTSLIKSVDTRLGGAGAAYGADAVAGVINYTLDDHYKGVSLDGQGGWTQQLDAASEKIAFKAGTGFDHDKGGLVFDVEYRNQAGIVASDRPDVFGANATVYHRPVLGEASPYTYVLSPDLRFIQASLTGMPSLTGAYGDFPVYGGNYGATWAGLAASGIANASGVPLTFSQNGQSLVPLNAGTLLKGDTAQAVGGDGISLRNYNQIVTPNDKLNLTLLGHYDFDPHIHARWQGWYARGSAENQVGQGTWSSTLFNDALTANNAGPYSSSYYQYGVTTGAFALSTSNPFLTSAEQSTIKQALAENGLPTDTFYLNRLNQDLDQGLFRTTSQMFRFQGGLNGDFRAFNRQFNWKLQGEYTRNTNATTAPSLVIPNLVNALNAVTAADGTIECAPGYQNAPIATRSAVCAPLNPFGYNQMTPAARDYVTTESRSTNRNTQRDLQAEISSTVATLPAGAIRWDLGYEHRREAYHFDPGAYLLGWKQGDGSYLPYGNSASIPYTGGAYHTHEGFGELDIPLISPAMHLPGAYHLSLTANGRVTYNSITGTYWTYMTGAAWWPTRDIGLSGNYALSVRNPGIGELYSPQSSTYQNGVDPCSDTGLASGPNPALRAANCARAGLPQNFVSNFNSYGVEGTAGGNRNLSNERSKSYMGSLEFRPHFIRGFDVKASFVDVRVADAITYLSANDLLNACYDTGIYPNNRFCSTFTRDSSGQISSFRSGYYNIASYETQALQTTIEYNTPLSRLGLPESSGAIDLRGNYVHYVKSTRNYAGSTYLLSGNIAAPNDNFTLNTTWIRGPFNAQWQTIWYGPSLVALQVPTTRYEGNKRPAFAYFNLSLDYAVTEHFSTSFVVNNITDALPRDAVIYSVGRYYEALIGRAFQMRIGAHF</sequence>
<proteinExistence type="inferred from homology"/>
<reference evidence="9 10" key="1">
    <citation type="submission" date="2019-07" db="EMBL/GenBank/DDBJ databases">
        <title>Whole genome shotgun sequence of Asaia bogorensis NBRC 16594.</title>
        <authorList>
            <person name="Hosoyama A."/>
            <person name="Uohara A."/>
            <person name="Ohji S."/>
            <person name="Ichikawa N."/>
        </authorList>
    </citation>
    <scope>NUCLEOTIDE SEQUENCE [LARGE SCALE GENOMIC DNA]</scope>
    <source>
        <strain evidence="9 10">NBRC 16594</strain>
    </source>
</reference>
<evidence type="ECO:0000313" key="10">
    <source>
        <dbReference type="Proteomes" id="UP000321287"/>
    </source>
</evidence>
<keyword evidence="9" id="KW-0675">Receptor</keyword>
<dbReference type="RefSeq" id="WP_083511002.1">
    <property type="nucleotide sequence ID" value="NZ_AP014690.1"/>
</dbReference>
<organism evidence="9 10">
    <name type="scientific">Asaia bogorensis NBRC 16594</name>
    <dbReference type="NCBI Taxonomy" id="1231624"/>
    <lineage>
        <taxon>Bacteria</taxon>
        <taxon>Pseudomonadati</taxon>
        <taxon>Pseudomonadota</taxon>
        <taxon>Alphaproteobacteria</taxon>
        <taxon>Acetobacterales</taxon>
        <taxon>Acetobacteraceae</taxon>
        <taxon>Asaia</taxon>
    </lineage>
</organism>
<dbReference type="InterPro" id="IPR000531">
    <property type="entry name" value="Beta-barrel_TonB"/>
</dbReference>
<gene>
    <name evidence="9" type="ORF">ABO01nite_16530</name>
</gene>
<dbReference type="Proteomes" id="UP000321287">
    <property type="component" value="Unassembled WGS sequence"/>
</dbReference>
<dbReference type="Gene3D" id="2.40.170.20">
    <property type="entry name" value="TonB-dependent receptor, beta-barrel domain"/>
    <property type="match status" value="1"/>
</dbReference>
<dbReference type="GO" id="GO:0009279">
    <property type="term" value="C:cell outer membrane"/>
    <property type="evidence" value="ECO:0007669"/>
    <property type="project" value="UniProtKB-SubCell"/>
</dbReference>
<dbReference type="Pfam" id="PF00593">
    <property type="entry name" value="TonB_dep_Rec_b-barrel"/>
    <property type="match status" value="1"/>
</dbReference>
<feature type="region of interest" description="Disordered" evidence="5">
    <location>
        <begin position="42"/>
        <end position="98"/>
    </location>
</feature>
<dbReference type="InterPro" id="IPR037066">
    <property type="entry name" value="Plug_dom_sf"/>
</dbReference>
<keyword evidence="6" id="KW-0732">Signal</keyword>
<feature type="signal peptide" evidence="6">
    <location>
        <begin position="1"/>
        <end position="38"/>
    </location>
</feature>
<feature type="domain" description="TonB-dependent receptor plug" evidence="8">
    <location>
        <begin position="126"/>
        <end position="241"/>
    </location>
</feature>
<evidence type="ECO:0000259" key="8">
    <source>
        <dbReference type="Pfam" id="PF07715"/>
    </source>
</evidence>
<dbReference type="SUPFAM" id="SSF56935">
    <property type="entry name" value="Porins"/>
    <property type="match status" value="1"/>
</dbReference>
<comment type="subcellular location">
    <subcellularLocation>
        <location evidence="1 4">Cell outer membrane</location>
    </subcellularLocation>
</comment>
<comment type="similarity">
    <text evidence="4">Belongs to the TonB-dependent receptor family.</text>
</comment>
<evidence type="ECO:0000313" key="9">
    <source>
        <dbReference type="EMBL" id="GEL53646.1"/>
    </source>
</evidence>
<protein>
    <submittedName>
        <fullName evidence="9">TonB-dependent receptor</fullName>
    </submittedName>
</protein>
<evidence type="ECO:0000256" key="5">
    <source>
        <dbReference type="SAM" id="MobiDB-lite"/>
    </source>
</evidence>
<keyword evidence="3" id="KW-0998">Cell outer membrane</keyword>
<dbReference type="Pfam" id="PF07715">
    <property type="entry name" value="Plug"/>
    <property type="match status" value="1"/>
</dbReference>
<evidence type="ECO:0000256" key="2">
    <source>
        <dbReference type="ARBA" id="ARBA00023136"/>
    </source>
</evidence>
<keyword evidence="4" id="KW-0798">TonB box</keyword>
<dbReference type="GeneID" id="78227391"/>
<dbReference type="InterPro" id="IPR036942">
    <property type="entry name" value="Beta-barrel_TonB_sf"/>
</dbReference>
<dbReference type="InterPro" id="IPR012910">
    <property type="entry name" value="Plug_dom"/>
</dbReference>
<feature type="compositionally biased region" description="Polar residues" evidence="5">
    <location>
        <begin position="42"/>
        <end position="53"/>
    </location>
</feature>
<keyword evidence="2 4" id="KW-0472">Membrane</keyword>
<evidence type="ECO:0000256" key="1">
    <source>
        <dbReference type="ARBA" id="ARBA00004442"/>
    </source>
</evidence>